<organism evidence="1">
    <name type="scientific">Siphoviridae sp. ctWdm1</name>
    <dbReference type="NCBI Taxonomy" id="2827883"/>
    <lineage>
        <taxon>Viruses</taxon>
        <taxon>Duplodnaviria</taxon>
        <taxon>Heunggongvirae</taxon>
        <taxon>Uroviricota</taxon>
        <taxon>Caudoviricetes</taxon>
    </lineage>
</organism>
<sequence>MKTNLTKEIEKSIILTSKATGPGVYGCLEVTLGEGYGHERVDYMTMDCKGFFRCYEIKTSKSDFKSKAKKSFVGDFNYFVFDAKTYEQVKTEIDMKYYGVGIYIYNGKECVLVKKPIKKNLHLYDKTELMYCMVRSLSRYTLNILKEK</sequence>
<reference evidence="1" key="1">
    <citation type="journal article" date="2021" name="Proc. Natl. Acad. Sci. U.S.A.">
        <title>A Catalog of Tens of Thousands of Viruses from Human Metagenomes Reveals Hidden Associations with Chronic Diseases.</title>
        <authorList>
            <person name="Tisza M.J."/>
            <person name="Buck C.B."/>
        </authorList>
    </citation>
    <scope>NUCLEOTIDE SEQUENCE</scope>
    <source>
        <strain evidence="1">CtWdm1</strain>
    </source>
</reference>
<protein>
    <submittedName>
        <fullName evidence="1">DNA repair protein MmcB-like protein</fullName>
    </submittedName>
</protein>
<proteinExistence type="predicted"/>
<dbReference type="EMBL" id="BK032509">
    <property type="protein sequence ID" value="DAF43589.1"/>
    <property type="molecule type" value="Genomic_DNA"/>
</dbReference>
<evidence type="ECO:0000313" key="1">
    <source>
        <dbReference type="EMBL" id="DAF43589.1"/>
    </source>
</evidence>
<name>A0A8S5RXY2_9CAUD</name>
<accession>A0A8S5RXY2</accession>